<organism evidence="1 2">
    <name type="scientific">Amycolatopsis marina</name>
    <dbReference type="NCBI Taxonomy" id="490629"/>
    <lineage>
        <taxon>Bacteria</taxon>
        <taxon>Bacillati</taxon>
        <taxon>Actinomycetota</taxon>
        <taxon>Actinomycetes</taxon>
        <taxon>Pseudonocardiales</taxon>
        <taxon>Pseudonocardiaceae</taxon>
        <taxon>Amycolatopsis</taxon>
    </lineage>
</organism>
<dbReference type="RefSeq" id="WP_091675867.1">
    <property type="nucleotide sequence ID" value="NZ_FOKG01000017.1"/>
</dbReference>
<gene>
    <name evidence="1" type="ORF">SAMN05216266_11712</name>
</gene>
<reference evidence="2" key="1">
    <citation type="submission" date="2016-10" db="EMBL/GenBank/DDBJ databases">
        <authorList>
            <person name="Varghese N."/>
            <person name="Submissions S."/>
        </authorList>
    </citation>
    <scope>NUCLEOTIDE SEQUENCE [LARGE SCALE GENOMIC DNA]</scope>
    <source>
        <strain evidence="2">CGMCC 4.3568</strain>
    </source>
</reference>
<protein>
    <submittedName>
        <fullName evidence="1">Uncharacterized protein</fullName>
    </submittedName>
</protein>
<dbReference type="STRING" id="490629.SAMN05216266_11712"/>
<dbReference type="Proteomes" id="UP000243799">
    <property type="component" value="Unassembled WGS sequence"/>
</dbReference>
<keyword evidence="2" id="KW-1185">Reference proteome</keyword>
<accession>A0A1I1BYA6</accession>
<name>A0A1I1BYA6_9PSEU</name>
<dbReference type="EMBL" id="FOKG01000017">
    <property type="protein sequence ID" value="SFB53293.1"/>
    <property type="molecule type" value="Genomic_DNA"/>
</dbReference>
<sequence length="109" mass="12122">MSAPRLVDERIATNGEHHLLERCYHHGPDTLRVRVVRDLHSAPRSSAVTERRTTCHSWTVLADLPAQHWYDATSACTLATTASVLGRVAVTVLEQALREHTSAPVFGER</sequence>
<evidence type="ECO:0000313" key="1">
    <source>
        <dbReference type="EMBL" id="SFB53293.1"/>
    </source>
</evidence>
<evidence type="ECO:0000313" key="2">
    <source>
        <dbReference type="Proteomes" id="UP000243799"/>
    </source>
</evidence>
<dbReference type="AlphaFoldDB" id="A0A1I1BYA6"/>
<proteinExistence type="predicted"/>
<dbReference type="OrthoDB" id="3607344at2"/>